<protein>
    <submittedName>
        <fullName evidence="2">Protein neprosin-like</fullName>
    </submittedName>
</protein>
<dbReference type="InterPro" id="IPR004314">
    <property type="entry name" value="Neprosin"/>
</dbReference>
<dbReference type="PROSITE" id="PS52045">
    <property type="entry name" value="NEPROSIN_PEP_CD"/>
    <property type="match status" value="1"/>
</dbReference>
<proteinExistence type="predicted"/>
<dbReference type="RefSeq" id="XP_016438896.1">
    <property type="nucleotide sequence ID" value="XM_016583410.1"/>
</dbReference>
<gene>
    <name evidence="2" type="primary">LOC107764814</name>
</gene>
<dbReference type="Gene3D" id="3.90.1320.10">
    <property type="entry name" value="Outer-capsid protein sigma 3, large lobe"/>
    <property type="match status" value="1"/>
</dbReference>
<dbReference type="PANTHER" id="PTHR31589">
    <property type="entry name" value="PROTEIN, PUTATIVE (DUF239)-RELATED-RELATED"/>
    <property type="match status" value="1"/>
</dbReference>
<dbReference type="STRING" id="4097.A0A1S3XG72"/>
<dbReference type="InterPro" id="IPR053168">
    <property type="entry name" value="Glutamic_endopeptidase"/>
</dbReference>
<reference evidence="1" key="1">
    <citation type="journal article" date="2014" name="Nat. Commun.">
        <title>The tobacco genome sequence and its comparison with those of tomato and potato.</title>
        <authorList>
            <person name="Sierro N."/>
            <person name="Battey J.N."/>
            <person name="Ouadi S."/>
            <person name="Bakaher N."/>
            <person name="Bovet L."/>
            <person name="Willig A."/>
            <person name="Goepfert S."/>
            <person name="Peitsch M.C."/>
            <person name="Ivanov N.V."/>
        </authorList>
    </citation>
    <scope>NUCLEOTIDE SEQUENCE [LARGE SCALE GENOMIC DNA]</scope>
</reference>
<dbReference type="PaxDb" id="4097-A0A1S3XG72"/>
<dbReference type="Pfam" id="PF14365">
    <property type="entry name" value="Neprosin_AP"/>
    <property type="match status" value="1"/>
</dbReference>
<dbReference type="Pfam" id="PF03080">
    <property type="entry name" value="Neprosin"/>
    <property type="match status" value="1"/>
</dbReference>
<dbReference type="GeneID" id="107764814"/>
<name>A0A1S3XG72_TOBAC</name>
<keyword evidence="1" id="KW-1185">Reference proteome</keyword>
<dbReference type="Proteomes" id="UP000790787">
    <property type="component" value="Chromosome 14"/>
</dbReference>
<sequence length="216" mass="24315">MATNVYNPHVEGQQNSACRLKLIKGANMIQVGWRVDPTLYGDNATRLFIHFQDGENACFNLLCPAFVLINPEVAIDGAFDIVSQRGGKVYEIGLSINWDQNEGNWWLFYTETNTPIGFWPREVFDDFDYFATSVQWGGVVYSPPGIPEPPMGSSFLPIKDVNYDGYCRNITLLSDKGDYIDTGDLLFYLDAPNLYDVRFSGDYLEHTMFYGGPGGL</sequence>
<dbReference type="OrthoDB" id="1858978at2759"/>
<evidence type="ECO:0000313" key="1">
    <source>
        <dbReference type="Proteomes" id="UP000790787"/>
    </source>
</evidence>
<accession>A0A1S3XG72</accession>
<dbReference type="RefSeq" id="XP_016438896.2">
    <property type="nucleotide sequence ID" value="XM_016583410.2"/>
</dbReference>
<organism evidence="1 2">
    <name type="scientific">Nicotiana tabacum</name>
    <name type="common">Common tobacco</name>
    <dbReference type="NCBI Taxonomy" id="4097"/>
    <lineage>
        <taxon>Eukaryota</taxon>
        <taxon>Viridiplantae</taxon>
        <taxon>Streptophyta</taxon>
        <taxon>Embryophyta</taxon>
        <taxon>Tracheophyta</taxon>
        <taxon>Spermatophyta</taxon>
        <taxon>Magnoliopsida</taxon>
        <taxon>eudicotyledons</taxon>
        <taxon>Gunneridae</taxon>
        <taxon>Pentapetalae</taxon>
        <taxon>asterids</taxon>
        <taxon>lamiids</taxon>
        <taxon>Solanales</taxon>
        <taxon>Solanaceae</taxon>
        <taxon>Nicotianoideae</taxon>
        <taxon>Nicotianeae</taxon>
        <taxon>Nicotiana</taxon>
    </lineage>
</organism>
<dbReference type="OMA" id="GENACFN"/>
<dbReference type="PANTHER" id="PTHR31589:SF240">
    <property type="entry name" value="NEPROSIN DOMAIN-CONTAINING PROTEIN"/>
    <property type="match status" value="1"/>
</dbReference>
<evidence type="ECO:0000313" key="2">
    <source>
        <dbReference type="RefSeq" id="XP_016438896.2"/>
    </source>
</evidence>
<dbReference type="AlphaFoldDB" id="A0A1S3XG72"/>
<dbReference type="KEGG" id="nta:107764814"/>
<reference evidence="2" key="2">
    <citation type="submission" date="2025-08" db="UniProtKB">
        <authorList>
            <consortium name="RefSeq"/>
        </authorList>
    </citation>
    <scope>IDENTIFICATION</scope>
    <source>
        <tissue evidence="2">Leaf</tissue>
    </source>
</reference>
<dbReference type="InterPro" id="IPR025521">
    <property type="entry name" value="Neprosin_propep"/>
</dbReference>